<dbReference type="CDD" id="cd03220">
    <property type="entry name" value="ABC_KpsT_Wzt"/>
    <property type="match status" value="1"/>
</dbReference>
<dbReference type="InterPro" id="IPR050683">
    <property type="entry name" value="Bact_Polysacc_Export_ATP-bd"/>
</dbReference>
<dbReference type="OrthoDB" id="9778870at2"/>
<evidence type="ECO:0000256" key="2">
    <source>
        <dbReference type="ARBA" id="ARBA00022448"/>
    </source>
</evidence>
<dbReference type="InterPro" id="IPR029439">
    <property type="entry name" value="Wzt_C"/>
</dbReference>
<dbReference type="InterPro" id="IPR015860">
    <property type="entry name" value="ABC_transpr_TagH-like"/>
</dbReference>
<comment type="caution">
    <text evidence="6">The sequence shown here is derived from an EMBL/GenBank/DDBJ whole genome shotgun (WGS) entry which is preliminary data.</text>
</comment>
<keyword evidence="7" id="KW-1185">Reference proteome</keyword>
<evidence type="ECO:0000313" key="6">
    <source>
        <dbReference type="EMBL" id="RST31396.1"/>
    </source>
</evidence>
<accession>A0A3R9WTF0</accession>
<dbReference type="PANTHER" id="PTHR46743">
    <property type="entry name" value="TEICHOIC ACIDS EXPORT ATP-BINDING PROTEIN TAGH"/>
    <property type="match status" value="1"/>
</dbReference>
<keyword evidence="2" id="KW-0813">Transport</keyword>
<dbReference type="GO" id="GO:0016887">
    <property type="term" value="F:ATP hydrolysis activity"/>
    <property type="evidence" value="ECO:0007669"/>
    <property type="project" value="InterPro"/>
</dbReference>
<dbReference type="Pfam" id="PF00005">
    <property type="entry name" value="ABC_tran"/>
    <property type="match status" value="1"/>
</dbReference>
<dbReference type="RefSeq" id="WP_126719224.1">
    <property type="nucleotide sequence ID" value="NZ_RWJF01000001.1"/>
</dbReference>
<dbReference type="CDD" id="cd10147">
    <property type="entry name" value="Wzt_C-like"/>
    <property type="match status" value="1"/>
</dbReference>
<dbReference type="GO" id="GO:0140359">
    <property type="term" value="F:ABC-type transporter activity"/>
    <property type="evidence" value="ECO:0007669"/>
    <property type="project" value="InterPro"/>
</dbReference>
<feature type="domain" description="ABC transporter" evidence="5">
    <location>
        <begin position="25"/>
        <end position="249"/>
    </location>
</feature>
<reference evidence="6 7" key="1">
    <citation type="submission" date="2018-12" db="EMBL/GenBank/DDBJ databases">
        <title>Sphingomonas sp. HMF7854 Genome sequencing and assembly.</title>
        <authorList>
            <person name="Cha I."/>
            <person name="Kang H."/>
            <person name="Kim H."/>
            <person name="Kang J."/>
            <person name="Joh K."/>
        </authorList>
    </citation>
    <scope>NUCLEOTIDE SEQUENCE [LARGE SCALE GENOMIC DNA]</scope>
    <source>
        <strain evidence="6 7">HMF7854</strain>
    </source>
</reference>
<dbReference type="PANTHER" id="PTHR46743:SF2">
    <property type="entry name" value="TEICHOIC ACIDS EXPORT ATP-BINDING PROTEIN TAGH"/>
    <property type="match status" value="1"/>
</dbReference>
<organism evidence="6 7">
    <name type="scientific">Sphingomonas ginkgonis</name>
    <dbReference type="NCBI Taxonomy" id="2315330"/>
    <lineage>
        <taxon>Bacteria</taxon>
        <taxon>Pseudomonadati</taxon>
        <taxon>Pseudomonadota</taxon>
        <taxon>Alphaproteobacteria</taxon>
        <taxon>Sphingomonadales</taxon>
        <taxon>Sphingomonadaceae</taxon>
        <taxon>Sphingomonas</taxon>
    </lineage>
</organism>
<keyword evidence="4 6" id="KW-0067">ATP-binding</keyword>
<gene>
    <name evidence="6" type="ORF">HMF7854_11510</name>
</gene>
<dbReference type="GO" id="GO:0005524">
    <property type="term" value="F:ATP binding"/>
    <property type="evidence" value="ECO:0007669"/>
    <property type="project" value="UniProtKB-KW"/>
</dbReference>
<dbReference type="SMART" id="SM00382">
    <property type="entry name" value="AAA"/>
    <property type="match status" value="1"/>
</dbReference>
<proteinExistence type="inferred from homology"/>
<evidence type="ECO:0000256" key="1">
    <source>
        <dbReference type="ARBA" id="ARBA00005417"/>
    </source>
</evidence>
<protein>
    <submittedName>
        <fullName evidence="6">ABC transporter ATP-binding protein</fullName>
    </submittedName>
</protein>
<dbReference type="Gene3D" id="2.70.50.60">
    <property type="entry name" value="abc- transporter (atp binding component) like domain"/>
    <property type="match status" value="1"/>
</dbReference>
<dbReference type="InterPro" id="IPR003593">
    <property type="entry name" value="AAA+_ATPase"/>
</dbReference>
<dbReference type="Proteomes" id="UP000274661">
    <property type="component" value="Unassembled WGS sequence"/>
</dbReference>
<keyword evidence="3" id="KW-0547">Nucleotide-binding</keyword>
<evidence type="ECO:0000256" key="4">
    <source>
        <dbReference type="ARBA" id="ARBA00022840"/>
    </source>
</evidence>
<dbReference type="InterPro" id="IPR003439">
    <property type="entry name" value="ABC_transporter-like_ATP-bd"/>
</dbReference>
<dbReference type="SUPFAM" id="SSF52540">
    <property type="entry name" value="P-loop containing nucleoside triphosphate hydrolases"/>
    <property type="match status" value="1"/>
</dbReference>
<evidence type="ECO:0000259" key="5">
    <source>
        <dbReference type="PROSITE" id="PS50893"/>
    </source>
</evidence>
<name>A0A3R9WTF0_9SPHN</name>
<dbReference type="AlphaFoldDB" id="A0A3R9WTF0"/>
<dbReference type="GO" id="GO:0016020">
    <property type="term" value="C:membrane"/>
    <property type="evidence" value="ECO:0007669"/>
    <property type="project" value="InterPro"/>
</dbReference>
<dbReference type="EMBL" id="RWJF01000001">
    <property type="protein sequence ID" value="RST31396.1"/>
    <property type="molecule type" value="Genomic_DNA"/>
</dbReference>
<sequence>MGGRISVANAGKRFRRYGQGQSSTLKQSMMGGFRSNRSDERFWALRNIDLEVAPGTMLGVVGHNGSGKSTLLRLLGGVLHPDEGRVVTHGHVTGLLDLNAGMHSDLSGRENLMIGGVVAGLSRREVLARFDEIVAFAELENFIDNPFRTYSAGMKLRLGFAVAVHGRPDVLLIDELLSVGDGAFQAKCLRRIGGFLDEGAAIVLASHDLGQVTAMCREVLWLRRGEMVEHGEPKAVVGAYRVAMATQLLGEVQGHVDDRRTRGGTLLRSGENRFGSFEHEIVDVRILGGDGRDVEIIDTGASFAVEVSWRSHQADTPLLVVALGDGEGNKILDLNSAVDGFPAPAGPGLRRARLTVERLDVAAGDYFIDVGLYEAGWQHTYDYHRRVYPLQVSALRPTPGIVDPPRHWQIEKT</sequence>
<dbReference type="InterPro" id="IPR027417">
    <property type="entry name" value="P-loop_NTPase"/>
</dbReference>
<evidence type="ECO:0000256" key="3">
    <source>
        <dbReference type="ARBA" id="ARBA00022741"/>
    </source>
</evidence>
<dbReference type="Pfam" id="PF14524">
    <property type="entry name" value="Wzt_C"/>
    <property type="match status" value="1"/>
</dbReference>
<dbReference type="PROSITE" id="PS50893">
    <property type="entry name" value="ABC_TRANSPORTER_2"/>
    <property type="match status" value="1"/>
</dbReference>
<dbReference type="Gene3D" id="3.40.50.300">
    <property type="entry name" value="P-loop containing nucleotide triphosphate hydrolases"/>
    <property type="match status" value="1"/>
</dbReference>
<comment type="similarity">
    <text evidence="1">Belongs to the ABC transporter superfamily.</text>
</comment>
<evidence type="ECO:0000313" key="7">
    <source>
        <dbReference type="Proteomes" id="UP000274661"/>
    </source>
</evidence>